<gene>
    <name evidence="1" type="ORF">JG688_00004984</name>
</gene>
<evidence type="ECO:0000313" key="1">
    <source>
        <dbReference type="EMBL" id="KAG6970172.1"/>
    </source>
</evidence>
<reference evidence="1" key="1">
    <citation type="submission" date="2021-01" db="EMBL/GenBank/DDBJ databases">
        <title>Phytophthora aleatoria, a newly-described species from Pinus radiata is distinct from Phytophthora cactorum isolates based on comparative genomics.</title>
        <authorList>
            <person name="Mcdougal R."/>
            <person name="Panda P."/>
            <person name="Williams N."/>
            <person name="Studholme D.J."/>
        </authorList>
    </citation>
    <scope>NUCLEOTIDE SEQUENCE</scope>
    <source>
        <strain evidence="1">NZFS 4037</strain>
    </source>
</reference>
<name>A0A8J5MH30_9STRA</name>
<accession>A0A8J5MH30</accession>
<keyword evidence="2" id="KW-1185">Reference proteome</keyword>
<dbReference type="Proteomes" id="UP000709295">
    <property type="component" value="Unassembled WGS sequence"/>
</dbReference>
<organism evidence="1 2">
    <name type="scientific">Phytophthora aleatoria</name>
    <dbReference type="NCBI Taxonomy" id="2496075"/>
    <lineage>
        <taxon>Eukaryota</taxon>
        <taxon>Sar</taxon>
        <taxon>Stramenopiles</taxon>
        <taxon>Oomycota</taxon>
        <taxon>Peronosporomycetes</taxon>
        <taxon>Peronosporales</taxon>
        <taxon>Peronosporaceae</taxon>
        <taxon>Phytophthora</taxon>
    </lineage>
</organism>
<sequence>MLSKRPRVLYFHVRDSLSPTVLRILDELVTFMHDNARSFWEIVHCLTVKTQGQTPEERASLSSSVQLYTERTYPAKICYLFLMDPRTLGVNGQPYVMRAQLDLADATASGRTMSNCGEHDHLAQIPEKFRDRILVPSIRAWNWVSEDYEDW</sequence>
<proteinExistence type="predicted"/>
<evidence type="ECO:0000313" key="2">
    <source>
        <dbReference type="Proteomes" id="UP000709295"/>
    </source>
</evidence>
<dbReference type="AlphaFoldDB" id="A0A8J5MH30"/>
<protein>
    <submittedName>
        <fullName evidence="1">Uncharacterized protein</fullName>
    </submittedName>
</protein>
<dbReference type="EMBL" id="JAENGY010000189">
    <property type="protein sequence ID" value="KAG6970172.1"/>
    <property type="molecule type" value="Genomic_DNA"/>
</dbReference>
<comment type="caution">
    <text evidence="1">The sequence shown here is derived from an EMBL/GenBank/DDBJ whole genome shotgun (WGS) entry which is preliminary data.</text>
</comment>